<dbReference type="Pfam" id="PF00578">
    <property type="entry name" value="AhpC-TSA"/>
    <property type="match status" value="1"/>
</dbReference>
<gene>
    <name evidence="7" type="ORF">ALGA_3166</name>
</gene>
<dbReference type="GO" id="GO:0017004">
    <property type="term" value="P:cytochrome complex assembly"/>
    <property type="evidence" value="ECO:0007669"/>
    <property type="project" value="UniProtKB-KW"/>
</dbReference>
<dbReference type="InterPro" id="IPR036249">
    <property type="entry name" value="Thioredoxin-like_sf"/>
</dbReference>
<reference evidence="7 8" key="1">
    <citation type="journal article" date="2018" name="Mar. Genomics">
        <title>Complete genome sequence of Marinifilaceae bacterium strain SPP2, isolated from the Antarctic marine sediment.</title>
        <authorList>
            <person name="Watanabe M."/>
            <person name="Kojima H."/>
            <person name="Fukui M."/>
        </authorList>
    </citation>
    <scope>NUCLEOTIDE SEQUENCE [LARGE SCALE GENOMIC DNA]</scope>
    <source>
        <strain evidence="7 8">SPP2</strain>
    </source>
</reference>
<evidence type="ECO:0000313" key="8">
    <source>
        <dbReference type="Proteomes" id="UP000218267"/>
    </source>
</evidence>
<reference evidence="8" key="2">
    <citation type="journal article" date="2020" name="Antonie Van Leeuwenhoek">
        <title>Labilibaculum antarcticum sp. nov., a novel facultative anaerobic, psychrotorelant bacterium isolated from marine sediment of Antarctica.</title>
        <authorList>
            <person name="Watanabe M."/>
            <person name="Kojima H."/>
            <person name="Fukui M."/>
        </authorList>
    </citation>
    <scope>NUCLEOTIDE SEQUENCE [LARGE SCALE GENOMIC DNA]</scope>
    <source>
        <strain evidence="8">SPP2</strain>
    </source>
</reference>
<sequence length="440" mass="51261">MKKIIPSILLIIFTLQLTAQNTEISSLLSGISLVQIKDKSTIDYDFIKETDKKIVIIEFWETWCAPCIEGMHHLKELKNKFPDKLEIICVSSDKFNQTTKFINKNLFPFKFIYDKEKQLSNIFPHTGIPHSIVVDTKGQIQAETYPSFITETIINKLSSGNSINIPRKNNFTEESFNKSFSDNNVKNSLVSFELQTYKLGDRNYTERDFRPNKRRVISGYSGDTYKDTLEIIQIYKSAGKNILQLYMDAYKGYTEKRFIFHKKLNYLKSVSPNNRYRIKFEVTNLFGDFNKLFINQLNASFALKTKIIEKEVNYYELADVKINNKTIMPVNKELLVNRQEFDQSFKNLKVSGVYSANSIASIIEDQIVHLQSNKYYNDENKRIYYPVITNSKGYYTLNISIENKSSSLDKWVDILEKNGLTLVKKKGKIKYIQIEKLSNE</sequence>
<evidence type="ECO:0000256" key="3">
    <source>
        <dbReference type="ARBA" id="ARBA00023157"/>
    </source>
</evidence>
<evidence type="ECO:0000256" key="4">
    <source>
        <dbReference type="ARBA" id="ARBA00023284"/>
    </source>
</evidence>
<keyword evidence="4" id="KW-0676">Redox-active center</keyword>
<dbReference type="Proteomes" id="UP000218267">
    <property type="component" value="Chromosome"/>
</dbReference>
<feature type="domain" description="Thioredoxin" evidence="6">
    <location>
        <begin position="13"/>
        <end position="159"/>
    </location>
</feature>
<evidence type="ECO:0000256" key="2">
    <source>
        <dbReference type="ARBA" id="ARBA00022748"/>
    </source>
</evidence>
<dbReference type="KEGG" id="mbas:ALGA_3166"/>
<evidence type="ECO:0000313" key="7">
    <source>
        <dbReference type="EMBL" id="BAX81466.1"/>
    </source>
</evidence>
<keyword evidence="2" id="KW-0201">Cytochrome c-type biogenesis</keyword>
<dbReference type="Gene3D" id="3.40.30.10">
    <property type="entry name" value="Glutaredoxin"/>
    <property type="match status" value="1"/>
</dbReference>
<proteinExistence type="predicted"/>
<comment type="subcellular location">
    <subcellularLocation>
        <location evidence="1">Cell envelope</location>
    </subcellularLocation>
</comment>
<keyword evidence="5" id="KW-0732">Signal</keyword>
<dbReference type="RefSeq" id="WP_096430897.1">
    <property type="nucleotide sequence ID" value="NZ_AP018042.1"/>
</dbReference>
<dbReference type="InterPro" id="IPR013766">
    <property type="entry name" value="Thioredoxin_domain"/>
</dbReference>
<dbReference type="InterPro" id="IPR000866">
    <property type="entry name" value="AhpC/TSA"/>
</dbReference>
<dbReference type="InterPro" id="IPR050553">
    <property type="entry name" value="Thioredoxin_ResA/DsbE_sf"/>
</dbReference>
<dbReference type="AlphaFoldDB" id="A0A1Y1CM32"/>
<protein>
    <recommendedName>
        <fullName evidence="6">Thioredoxin domain-containing protein</fullName>
    </recommendedName>
</protein>
<dbReference type="CDD" id="cd02966">
    <property type="entry name" value="TlpA_like_family"/>
    <property type="match status" value="1"/>
</dbReference>
<dbReference type="OrthoDB" id="1118217at2"/>
<dbReference type="GO" id="GO:0016209">
    <property type="term" value="F:antioxidant activity"/>
    <property type="evidence" value="ECO:0007669"/>
    <property type="project" value="InterPro"/>
</dbReference>
<feature type="signal peptide" evidence="5">
    <location>
        <begin position="1"/>
        <end position="19"/>
    </location>
</feature>
<organism evidence="7 8">
    <name type="scientific">Labilibaculum antarcticum</name>
    <dbReference type="NCBI Taxonomy" id="1717717"/>
    <lineage>
        <taxon>Bacteria</taxon>
        <taxon>Pseudomonadati</taxon>
        <taxon>Bacteroidota</taxon>
        <taxon>Bacteroidia</taxon>
        <taxon>Marinilabiliales</taxon>
        <taxon>Marinifilaceae</taxon>
        <taxon>Labilibaculum</taxon>
    </lineage>
</organism>
<evidence type="ECO:0000259" key="6">
    <source>
        <dbReference type="PROSITE" id="PS51352"/>
    </source>
</evidence>
<dbReference type="PANTHER" id="PTHR42852:SF6">
    <property type="entry name" value="THIOL:DISULFIDE INTERCHANGE PROTEIN DSBE"/>
    <property type="match status" value="1"/>
</dbReference>
<evidence type="ECO:0000256" key="1">
    <source>
        <dbReference type="ARBA" id="ARBA00004196"/>
    </source>
</evidence>
<name>A0A1Y1CM32_9BACT</name>
<dbReference type="PROSITE" id="PS51352">
    <property type="entry name" value="THIOREDOXIN_2"/>
    <property type="match status" value="1"/>
</dbReference>
<keyword evidence="3" id="KW-1015">Disulfide bond</keyword>
<dbReference type="SUPFAM" id="SSF52833">
    <property type="entry name" value="Thioredoxin-like"/>
    <property type="match status" value="1"/>
</dbReference>
<keyword evidence="8" id="KW-1185">Reference proteome</keyword>
<dbReference type="GO" id="GO:0016491">
    <property type="term" value="F:oxidoreductase activity"/>
    <property type="evidence" value="ECO:0007669"/>
    <property type="project" value="InterPro"/>
</dbReference>
<dbReference type="EMBL" id="AP018042">
    <property type="protein sequence ID" value="BAX81466.1"/>
    <property type="molecule type" value="Genomic_DNA"/>
</dbReference>
<evidence type="ECO:0000256" key="5">
    <source>
        <dbReference type="SAM" id="SignalP"/>
    </source>
</evidence>
<dbReference type="PANTHER" id="PTHR42852">
    <property type="entry name" value="THIOL:DISULFIDE INTERCHANGE PROTEIN DSBE"/>
    <property type="match status" value="1"/>
</dbReference>
<accession>A0A1Y1CM32</accession>
<dbReference type="GO" id="GO:0030313">
    <property type="term" value="C:cell envelope"/>
    <property type="evidence" value="ECO:0007669"/>
    <property type="project" value="UniProtKB-SubCell"/>
</dbReference>
<feature type="chain" id="PRO_5012417589" description="Thioredoxin domain-containing protein" evidence="5">
    <location>
        <begin position="20"/>
        <end position="440"/>
    </location>
</feature>